<proteinExistence type="predicted"/>
<reference evidence="3" key="1">
    <citation type="submission" date="2018-05" db="EMBL/GenBank/DDBJ databases">
        <authorList>
            <person name="Lanie J.A."/>
            <person name="Ng W.-L."/>
            <person name="Kazmierczak K.M."/>
            <person name="Andrzejewski T.M."/>
            <person name="Davidsen T.M."/>
            <person name="Wayne K.J."/>
            <person name="Tettelin H."/>
            <person name="Glass J.I."/>
            <person name="Rusch D."/>
            <person name="Podicherti R."/>
            <person name="Tsui H.-C.T."/>
            <person name="Winkler M.E."/>
        </authorList>
    </citation>
    <scope>NUCLEOTIDE SEQUENCE</scope>
</reference>
<feature type="region of interest" description="Disordered" evidence="1">
    <location>
        <begin position="61"/>
        <end position="96"/>
    </location>
</feature>
<feature type="compositionally biased region" description="Polar residues" evidence="1">
    <location>
        <begin position="64"/>
        <end position="94"/>
    </location>
</feature>
<dbReference type="InterPro" id="IPR025392">
    <property type="entry name" value="DUF4124"/>
</dbReference>
<dbReference type="EMBL" id="UINC01223183">
    <property type="protein sequence ID" value="SVE52264.1"/>
    <property type="molecule type" value="Genomic_DNA"/>
</dbReference>
<evidence type="ECO:0000256" key="1">
    <source>
        <dbReference type="SAM" id="MobiDB-lite"/>
    </source>
</evidence>
<protein>
    <recommendedName>
        <fullName evidence="2">DUF4124 domain-containing protein</fullName>
    </recommendedName>
</protein>
<evidence type="ECO:0000313" key="3">
    <source>
        <dbReference type="EMBL" id="SVE52264.1"/>
    </source>
</evidence>
<organism evidence="3">
    <name type="scientific">marine metagenome</name>
    <dbReference type="NCBI Taxonomy" id="408172"/>
    <lineage>
        <taxon>unclassified sequences</taxon>
        <taxon>metagenomes</taxon>
        <taxon>ecological metagenomes</taxon>
    </lineage>
</organism>
<evidence type="ECO:0000259" key="2">
    <source>
        <dbReference type="Pfam" id="PF13511"/>
    </source>
</evidence>
<gene>
    <name evidence="3" type="ORF">METZ01_LOCUS505118</name>
</gene>
<feature type="domain" description="DUF4124" evidence="2">
    <location>
        <begin position="12"/>
        <end position="53"/>
    </location>
</feature>
<sequence length="157" mass="17229">MNAKIILTPVLLLITCTALAADTIYYRWVDGSGVVQFSDEKPKLEQAEKVGPSQHFGYLLPPKQDNQPAVSEIPGSNSATGNQAVATQSPASTKENQRKYIADIKKANCAIGHRNLQQLQAYQRINIKTPQGKVRTLSRIEKTAALNRANKLIRGNC</sequence>
<dbReference type="Pfam" id="PF13511">
    <property type="entry name" value="DUF4124"/>
    <property type="match status" value="1"/>
</dbReference>
<name>A0A383E6Q6_9ZZZZ</name>
<dbReference type="AlphaFoldDB" id="A0A383E6Q6"/>
<accession>A0A383E6Q6</accession>